<dbReference type="Pfam" id="PF14234">
    <property type="entry name" value="DUF4336"/>
    <property type="match status" value="1"/>
</dbReference>
<organism evidence="1 2">
    <name type="scientific">Chrysochromulina tobinii</name>
    <dbReference type="NCBI Taxonomy" id="1460289"/>
    <lineage>
        <taxon>Eukaryota</taxon>
        <taxon>Haptista</taxon>
        <taxon>Haptophyta</taxon>
        <taxon>Prymnesiophyceae</taxon>
        <taxon>Prymnesiales</taxon>
        <taxon>Chrysochromulinaceae</taxon>
        <taxon>Chrysochromulina</taxon>
    </lineage>
</organism>
<dbReference type="AlphaFoldDB" id="A0A0M0JRQ4"/>
<dbReference type="PANTHER" id="PTHR33835:SF2">
    <property type="entry name" value="LYSINE-TRNA LIGASE"/>
    <property type="match status" value="1"/>
</dbReference>
<name>A0A0M0JRQ4_9EUKA</name>
<dbReference type="InterPro" id="IPR025638">
    <property type="entry name" value="DUF4336"/>
</dbReference>
<proteinExistence type="predicted"/>
<dbReference type="Proteomes" id="UP000037460">
    <property type="component" value="Unassembled WGS sequence"/>
</dbReference>
<reference evidence="2" key="1">
    <citation type="journal article" date="2015" name="PLoS Genet.">
        <title>Genome Sequence and Transcriptome Analyses of Chrysochromulina tobin: Metabolic Tools for Enhanced Algal Fitness in the Prominent Order Prymnesiales (Haptophyceae).</title>
        <authorList>
            <person name="Hovde B.T."/>
            <person name="Deodato C.R."/>
            <person name="Hunsperger H.M."/>
            <person name="Ryken S.A."/>
            <person name="Yost W."/>
            <person name="Jha R.K."/>
            <person name="Patterson J."/>
            <person name="Monnat R.J. Jr."/>
            <person name="Barlow S.B."/>
            <person name="Starkenburg S.R."/>
            <person name="Cattolico R.A."/>
        </authorList>
    </citation>
    <scope>NUCLEOTIDE SEQUENCE</scope>
    <source>
        <strain evidence="2">CCMP291</strain>
    </source>
</reference>
<comment type="caution">
    <text evidence="1">The sequence shown here is derived from an EMBL/GenBank/DDBJ whole genome shotgun (WGS) entry which is preliminary data.</text>
</comment>
<evidence type="ECO:0000313" key="1">
    <source>
        <dbReference type="EMBL" id="KOO28942.1"/>
    </source>
</evidence>
<dbReference type="OrthoDB" id="421671at2759"/>
<keyword evidence="2" id="KW-1185">Reference proteome</keyword>
<gene>
    <name evidence="1" type="ORF">Ctob_006058</name>
</gene>
<protein>
    <recommendedName>
        <fullName evidence="3">DUF4336 domain-containing protein</fullName>
    </recommendedName>
</protein>
<evidence type="ECO:0008006" key="3">
    <source>
        <dbReference type="Google" id="ProtNLM"/>
    </source>
</evidence>
<evidence type="ECO:0000313" key="2">
    <source>
        <dbReference type="Proteomes" id="UP000037460"/>
    </source>
</evidence>
<sequence>MTVVKLESGGLFVYAPIAPTVECLRLLTEIEAEHGAVTHILLPTLAIEHKSFAAESVPWASQLPYRTLEPLREKVGAFQEVVVFDRPSGTLLVTDLVCSLPSEPPAVLVANDLRALLYHSRDEPTDVPVDTPEARAIGWKKICLFACYFQSSPLVVPAEPDGTLAGAARFFRAAFSPDMPAAGRVLGWAGFFAWRWRPEWRGAFDALRGGGRPFVPPILQELVLSREPDRVLSFAERVANDFKFTSILPAHFEPVVAGPREWLDAFRPFGPTGINYPGALPEADLGFLRQFERQLVDSGTIRPRVRPQLPSSPLA</sequence>
<dbReference type="EMBL" id="JWZX01002489">
    <property type="protein sequence ID" value="KOO28942.1"/>
    <property type="molecule type" value="Genomic_DNA"/>
</dbReference>
<accession>A0A0M0JRQ4</accession>
<dbReference type="PANTHER" id="PTHR33835">
    <property type="entry name" value="YALI0C07656P"/>
    <property type="match status" value="1"/>
</dbReference>